<feature type="transmembrane region" description="Helical" evidence="9">
    <location>
        <begin position="46"/>
        <end position="72"/>
    </location>
</feature>
<evidence type="ECO:0000256" key="9">
    <source>
        <dbReference type="SAM" id="Phobius"/>
    </source>
</evidence>
<dbReference type="OMA" id="NIGKQDY"/>
<comment type="similarity">
    <text evidence="2">Belongs to the TRIQK family.</text>
</comment>
<name>A0A8W8K9V6_MAGGI</name>
<feature type="region of interest" description="Disordered" evidence="8">
    <location>
        <begin position="1"/>
        <end position="32"/>
    </location>
</feature>
<dbReference type="EnsemblMetazoa" id="G22720.3">
    <property type="protein sequence ID" value="G22720.3:cds"/>
    <property type="gene ID" value="G22720"/>
</dbReference>
<dbReference type="InterPro" id="IPR024842">
    <property type="entry name" value="TRIQK"/>
</dbReference>
<keyword evidence="7 9" id="KW-0472">Membrane</keyword>
<evidence type="ECO:0000313" key="10">
    <source>
        <dbReference type="EnsemblMetazoa" id="G22720.2:cds"/>
    </source>
</evidence>
<evidence type="ECO:0000313" key="11">
    <source>
        <dbReference type="Proteomes" id="UP000005408"/>
    </source>
</evidence>
<keyword evidence="4 9" id="KW-0812">Transmembrane</keyword>
<accession>A0A8W8K9V6</accession>
<dbReference type="PANTHER" id="PTHR20583:SF1">
    <property type="entry name" value="TRIPLE QXXK_R MOTIF-CONTAINING PROTEIN"/>
    <property type="match status" value="1"/>
</dbReference>
<dbReference type="Pfam" id="PF15168">
    <property type="entry name" value="TRIQK"/>
    <property type="match status" value="1"/>
</dbReference>
<evidence type="ECO:0000256" key="4">
    <source>
        <dbReference type="ARBA" id="ARBA00022692"/>
    </source>
</evidence>
<sequence>MGKKDASANRGTPVEQYRKDIGKHDYKKSKKEVKSMKDKADMKSSALGITEIIMILAALFALVVGIYMFLFWQLS</sequence>
<dbReference type="AlphaFoldDB" id="A0A8W8K9V6"/>
<reference evidence="10" key="1">
    <citation type="submission" date="2022-08" db="UniProtKB">
        <authorList>
            <consortium name="EnsemblMetazoa"/>
        </authorList>
    </citation>
    <scope>IDENTIFICATION</scope>
    <source>
        <strain evidence="10">05x7-T-G4-1.051#20</strain>
    </source>
</reference>
<evidence type="ECO:0000256" key="5">
    <source>
        <dbReference type="ARBA" id="ARBA00022824"/>
    </source>
</evidence>
<dbReference type="PANTHER" id="PTHR20583">
    <property type="entry name" value="TRIPLE QXXK/R MOTIF-CONTAINING PROTEIN"/>
    <property type="match status" value="1"/>
</dbReference>
<keyword evidence="5" id="KW-0256">Endoplasmic reticulum</keyword>
<dbReference type="Proteomes" id="UP000005408">
    <property type="component" value="Unassembled WGS sequence"/>
</dbReference>
<evidence type="ECO:0000256" key="2">
    <source>
        <dbReference type="ARBA" id="ARBA00007709"/>
    </source>
</evidence>
<organism evidence="10 11">
    <name type="scientific">Magallana gigas</name>
    <name type="common">Pacific oyster</name>
    <name type="synonym">Crassostrea gigas</name>
    <dbReference type="NCBI Taxonomy" id="29159"/>
    <lineage>
        <taxon>Eukaryota</taxon>
        <taxon>Metazoa</taxon>
        <taxon>Spiralia</taxon>
        <taxon>Lophotrochozoa</taxon>
        <taxon>Mollusca</taxon>
        <taxon>Bivalvia</taxon>
        <taxon>Autobranchia</taxon>
        <taxon>Pteriomorphia</taxon>
        <taxon>Ostreida</taxon>
        <taxon>Ostreoidea</taxon>
        <taxon>Ostreidae</taxon>
        <taxon>Magallana</taxon>
    </lineage>
</organism>
<keyword evidence="6 9" id="KW-1133">Transmembrane helix</keyword>
<proteinExistence type="inferred from homology"/>
<evidence type="ECO:0000256" key="8">
    <source>
        <dbReference type="SAM" id="MobiDB-lite"/>
    </source>
</evidence>
<evidence type="ECO:0000256" key="1">
    <source>
        <dbReference type="ARBA" id="ARBA00004389"/>
    </source>
</evidence>
<protein>
    <recommendedName>
        <fullName evidence="3">Triple QxxK/R motif-containing protein</fullName>
    </recommendedName>
</protein>
<evidence type="ECO:0000256" key="3">
    <source>
        <dbReference type="ARBA" id="ARBA00014257"/>
    </source>
</evidence>
<evidence type="ECO:0000256" key="7">
    <source>
        <dbReference type="ARBA" id="ARBA00023136"/>
    </source>
</evidence>
<dbReference type="GO" id="GO:0005789">
    <property type="term" value="C:endoplasmic reticulum membrane"/>
    <property type="evidence" value="ECO:0007669"/>
    <property type="project" value="UniProtKB-SubCell"/>
</dbReference>
<dbReference type="EnsemblMetazoa" id="G22720.2">
    <property type="protein sequence ID" value="G22720.2:cds"/>
    <property type="gene ID" value="G22720"/>
</dbReference>
<keyword evidence="11" id="KW-1185">Reference proteome</keyword>
<comment type="subcellular location">
    <subcellularLocation>
        <location evidence="1">Endoplasmic reticulum membrane</location>
        <topology evidence="1">Single-pass membrane protein</topology>
    </subcellularLocation>
</comment>
<evidence type="ECO:0000256" key="6">
    <source>
        <dbReference type="ARBA" id="ARBA00022989"/>
    </source>
</evidence>